<sequence>MEGLQTTTTIDTVYDCTTDALILLATLQVKYLKHTTRNQPTPSSLITNNTQNKKQKRVDSSLHLSENTITSLLHIATTNMKPSQMITKSTHNPWTSIAWFEATEANQLDKMETESNKTVEANPTDIDPSCPLCSQANTKHPRPGY</sequence>
<gene>
    <name evidence="2" type="ORF">GMARGA_LOCUS13661</name>
</gene>
<reference evidence="2 3" key="1">
    <citation type="submission" date="2021-06" db="EMBL/GenBank/DDBJ databases">
        <authorList>
            <person name="Kallberg Y."/>
            <person name="Tangrot J."/>
            <person name="Rosling A."/>
        </authorList>
    </citation>
    <scope>NUCLEOTIDE SEQUENCE [LARGE SCALE GENOMIC DNA]</scope>
    <source>
        <strain evidence="2 3">120-4 pot B 10/14</strain>
    </source>
</reference>
<evidence type="ECO:0000313" key="2">
    <source>
        <dbReference type="EMBL" id="CAG8722631.1"/>
    </source>
</evidence>
<evidence type="ECO:0000256" key="1">
    <source>
        <dbReference type="SAM" id="MobiDB-lite"/>
    </source>
</evidence>
<organism evidence="2 3">
    <name type="scientific">Gigaspora margarita</name>
    <dbReference type="NCBI Taxonomy" id="4874"/>
    <lineage>
        <taxon>Eukaryota</taxon>
        <taxon>Fungi</taxon>
        <taxon>Fungi incertae sedis</taxon>
        <taxon>Mucoromycota</taxon>
        <taxon>Glomeromycotina</taxon>
        <taxon>Glomeromycetes</taxon>
        <taxon>Diversisporales</taxon>
        <taxon>Gigasporaceae</taxon>
        <taxon>Gigaspora</taxon>
    </lineage>
</organism>
<dbReference type="EMBL" id="CAJVQB010008748">
    <property type="protein sequence ID" value="CAG8722631.1"/>
    <property type="molecule type" value="Genomic_DNA"/>
</dbReference>
<protein>
    <submittedName>
        <fullName evidence="2">7898_t:CDS:1</fullName>
    </submittedName>
</protein>
<feature type="compositionally biased region" description="Polar residues" evidence="1">
    <location>
        <begin position="37"/>
        <end position="52"/>
    </location>
</feature>
<proteinExistence type="predicted"/>
<comment type="caution">
    <text evidence="2">The sequence shown here is derived from an EMBL/GenBank/DDBJ whole genome shotgun (WGS) entry which is preliminary data.</text>
</comment>
<name>A0ABN7V2P5_GIGMA</name>
<feature type="region of interest" description="Disordered" evidence="1">
    <location>
        <begin position="37"/>
        <end position="61"/>
    </location>
</feature>
<keyword evidence="3" id="KW-1185">Reference proteome</keyword>
<accession>A0ABN7V2P5</accession>
<feature type="region of interest" description="Disordered" evidence="1">
    <location>
        <begin position="120"/>
        <end position="145"/>
    </location>
</feature>
<evidence type="ECO:0000313" key="3">
    <source>
        <dbReference type="Proteomes" id="UP000789901"/>
    </source>
</evidence>
<dbReference type="Proteomes" id="UP000789901">
    <property type="component" value="Unassembled WGS sequence"/>
</dbReference>